<reference evidence="10 11" key="1">
    <citation type="submission" date="2015-10" db="EMBL/GenBank/DDBJ databases">
        <title>Genome sequencing and analysis of members of genus Stenotrophomonas.</title>
        <authorList>
            <person name="Patil P.P."/>
            <person name="Midha S."/>
            <person name="Patil P.B."/>
        </authorList>
    </citation>
    <scope>NUCLEOTIDE SEQUENCE [LARGE SCALE GENOMIC DNA]</scope>
    <source>
        <strain evidence="10 11">JCM 16536</strain>
    </source>
</reference>
<sequence length="810" mass="86761">MLKRVDVLTGGASAVYGSDAVAGVVNFMLDDEFEGVAANIGYSAYQHDNDNDYMRILAGKSGYAYPEGNSGFGGIARNLDLAFGGKFGESGHALGWLGWRKNDALVQGDRDYSACALNSSGTGCGGSGTSDPPNFLVTDASGRARYAHLAPDGRWAPGQAGLYNYAPGSFYQRPDERFTGGFSLKYEINPQFRPYMEGQFVNHQSTSQLAPSGTFFGDNLEMACNDPLIGSLCGDLGVASQDVTVSVGKRNVEGGQRVTDTDTNSFRLVVGSNGDLNERWSYDAYFLYARNDTSETGHNDFLKDRVMDALRGCPAGAFKGCVPYNVWVPGGVTPAAAAALAGTSLKEWNTTLKVLSAYVSGDTGWALPWAADDAFKLVAGMEWRDQRYGATADNDTRTGNFSGAGGPRPDVRGAYNVTEAFLEGGLPIVAGAGALDRLNADFGVRYSDYSTSGGVGTYKVGLTADLFEDRLHLRGGWNRAIRGPSVSALYRPQTLALWNGSDPCAGSKPEFTAAQCARTGMTAAQYGHVLASPAGQYNMLYGGSRELAPETADTWTFGAAFTPIRNLDLSVDYYDIEVRNAITTIGASTILRSCGQNGIAALCDRVHRNPTTGDLWVGDERPAAGYVTNVFDNFGNFYYRGIDLSARYRWSIGPGSLVADLVGSYALEQKNEPIPGVSSATYDCAGVINESCNNPEWRHIANARYSWDDYSVGVRWRYVGKVDYTNTDGTAGTTDKLVAQAGGIDAANYFDLSGSMRFATAWEWTVGVNNLFDRAPPLVGTTLSGSGNGNSPGGYDPAGRYLFTSLSYRY</sequence>
<evidence type="ECO:0000256" key="7">
    <source>
        <dbReference type="ARBA" id="ARBA00023237"/>
    </source>
</evidence>
<evidence type="ECO:0000256" key="8">
    <source>
        <dbReference type="PROSITE-ProRule" id="PRU01360"/>
    </source>
</evidence>
<evidence type="ECO:0000259" key="9">
    <source>
        <dbReference type="Pfam" id="PF00593"/>
    </source>
</evidence>
<evidence type="ECO:0000256" key="5">
    <source>
        <dbReference type="ARBA" id="ARBA00023077"/>
    </source>
</evidence>
<dbReference type="PROSITE" id="PS52016">
    <property type="entry name" value="TONB_DEPENDENT_REC_3"/>
    <property type="match status" value="1"/>
</dbReference>
<keyword evidence="3 8" id="KW-1134">Transmembrane beta strand</keyword>
<comment type="subcellular location">
    <subcellularLocation>
        <location evidence="1 8">Cell outer membrane</location>
        <topology evidence="1 8">Multi-pass membrane protein</topology>
    </subcellularLocation>
</comment>
<evidence type="ECO:0000256" key="4">
    <source>
        <dbReference type="ARBA" id="ARBA00022692"/>
    </source>
</evidence>
<dbReference type="GO" id="GO:0009279">
    <property type="term" value="C:cell outer membrane"/>
    <property type="evidence" value="ECO:0007669"/>
    <property type="project" value="UniProtKB-SubCell"/>
</dbReference>
<dbReference type="Gene3D" id="2.170.130.10">
    <property type="entry name" value="TonB-dependent receptor, plug domain"/>
    <property type="match status" value="1"/>
</dbReference>
<dbReference type="PANTHER" id="PTHR47234:SF2">
    <property type="entry name" value="TONB-DEPENDENT RECEPTOR"/>
    <property type="match status" value="1"/>
</dbReference>
<keyword evidence="11" id="KW-1185">Reference proteome</keyword>
<dbReference type="EMBL" id="LLXU01000129">
    <property type="protein sequence ID" value="KRG37816.1"/>
    <property type="molecule type" value="Genomic_DNA"/>
</dbReference>
<dbReference type="Pfam" id="PF00593">
    <property type="entry name" value="TonB_dep_Rec_b-barrel"/>
    <property type="match status" value="1"/>
</dbReference>
<name>A0A0R0AAI8_9GAMM</name>
<keyword evidence="7 8" id="KW-0998">Cell outer membrane</keyword>
<dbReference type="AlphaFoldDB" id="A0A0R0AAI8"/>
<comment type="caution">
    <text evidence="10">The sequence shown here is derived from an EMBL/GenBank/DDBJ whole genome shotgun (WGS) entry which is preliminary data.</text>
</comment>
<evidence type="ECO:0000313" key="10">
    <source>
        <dbReference type="EMBL" id="KRG37816.1"/>
    </source>
</evidence>
<organism evidence="10 11">
    <name type="scientific">Stenotrophomonas panacihumi</name>
    <dbReference type="NCBI Taxonomy" id="676599"/>
    <lineage>
        <taxon>Bacteria</taxon>
        <taxon>Pseudomonadati</taxon>
        <taxon>Pseudomonadota</taxon>
        <taxon>Gammaproteobacteria</taxon>
        <taxon>Lysobacterales</taxon>
        <taxon>Lysobacteraceae</taxon>
        <taxon>Stenotrophomonas</taxon>
    </lineage>
</organism>
<dbReference type="Gene3D" id="2.40.170.20">
    <property type="entry name" value="TonB-dependent receptor, beta-barrel domain"/>
    <property type="match status" value="1"/>
</dbReference>
<dbReference type="STRING" id="676599.ARC20_15945"/>
<dbReference type="PANTHER" id="PTHR47234">
    <property type="match status" value="1"/>
</dbReference>
<proteinExistence type="inferred from homology"/>
<evidence type="ECO:0000256" key="6">
    <source>
        <dbReference type="ARBA" id="ARBA00023136"/>
    </source>
</evidence>
<keyword evidence="2 8" id="KW-0813">Transport</keyword>
<dbReference type="InterPro" id="IPR000531">
    <property type="entry name" value="Beta-barrel_TonB"/>
</dbReference>
<keyword evidence="4 8" id="KW-0812">Transmembrane</keyword>
<evidence type="ECO:0000256" key="1">
    <source>
        <dbReference type="ARBA" id="ARBA00004571"/>
    </source>
</evidence>
<dbReference type="Proteomes" id="UP000051802">
    <property type="component" value="Unassembled WGS sequence"/>
</dbReference>
<protein>
    <submittedName>
        <fullName evidence="10">TonB-dependent receptor</fullName>
    </submittedName>
</protein>
<dbReference type="InterPro" id="IPR036942">
    <property type="entry name" value="Beta-barrel_TonB_sf"/>
</dbReference>
<keyword evidence="5" id="KW-0798">TonB box</keyword>
<evidence type="ECO:0000256" key="3">
    <source>
        <dbReference type="ARBA" id="ARBA00022452"/>
    </source>
</evidence>
<dbReference type="InterPro" id="IPR037066">
    <property type="entry name" value="Plug_dom_sf"/>
</dbReference>
<accession>A0A0R0AAI8</accession>
<evidence type="ECO:0000313" key="11">
    <source>
        <dbReference type="Proteomes" id="UP000051802"/>
    </source>
</evidence>
<keyword evidence="10" id="KW-0675">Receptor</keyword>
<gene>
    <name evidence="10" type="ORF">ARC20_15945</name>
</gene>
<dbReference type="SUPFAM" id="SSF56935">
    <property type="entry name" value="Porins"/>
    <property type="match status" value="1"/>
</dbReference>
<feature type="domain" description="TonB-dependent receptor-like beta-barrel" evidence="9">
    <location>
        <begin position="253"/>
        <end position="771"/>
    </location>
</feature>
<comment type="similarity">
    <text evidence="8">Belongs to the TonB-dependent receptor family.</text>
</comment>
<dbReference type="InterPro" id="IPR039426">
    <property type="entry name" value="TonB-dep_rcpt-like"/>
</dbReference>
<keyword evidence="6 8" id="KW-0472">Membrane</keyword>
<evidence type="ECO:0000256" key="2">
    <source>
        <dbReference type="ARBA" id="ARBA00022448"/>
    </source>
</evidence>